<evidence type="ECO:0000256" key="1">
    <source>
        <dbReference type="ARBA" id="ARBA00004651"/>
    </source>
</evidence>
<proteinExistence type="predicted"/>
<feature type="transmembrane region" description="Helical" evidence="6">
    <location>
        <begin position="693"/>
        <end position="718"/>
    </location>
</feature>
<feature type="transmembrane region" description="Helical" evidence="6">
    <location>
        <begin position="602"/>
        <end position="627"/>
    </location>
</feature>
<feature type="transmembrane region" description="Helical" evidence="6">
    <location>
        <begin position="214"/>
        <end position="242"/>
    </location>
</feature>
<feature type="transmembrane region" description="Helical" evidence="6">
    <location>
        <begin position="648"/>
        <end position="673"/>
    </location>
</feature>
<protein>
    <submittedName>
        <fullName evidence="8">FtsX-domain-containing protein</fullName>
    </submittedName>
</protein>
<feature type="transmembrane region" description="Helical" evidence="6">
    <location>
        <begin position="360"/>
        <end position="378"/>
    </location>
</feature>
<evidence type="ECO:0000256" key="4">
    <source>
        <dbReference type="ARBA" id="ARBA00022989"/>
    </source>
</evidence>
<reference evidence="8 9" key="1">
    <citation type="submission" date="2016-08" db="EMBL/GenBank/DDBJ databases">
        <title>Genomes of anaerobic fungi encode conserved fungal cellulosomes for biomass hydrolysis.</title>
        <authorList>
            <consortium name="DOE Joint Genome Institute"/>
            <person name="Haitjema C.H."/>
            <person name="Gilmore S.P."/>
            <person name="Henske J.K."/>
            <person name="Solomon K.V."/>
            <person name="De Groot R."/>
            <person name="Kuo A."/>
            <person name="Mondo S.J."/>
            <person name="Salamov A.A."/>
            <person name="Labutti K."/>
            <person name="Zhao Z."/>
            <person name="Chiniquy J."/>
            <person name="Barry K."/>
            <person name="Brewer H.M."/>
            <person name="Purvine S.O."/>
            <person name="Wright A.T."/>
            <person name="Boxma B."/>
            <person name="Van Alen T."/>
            <person name="Hackstein J.H."/>
            <person name="Baker S.E."/>
            <person name="Grigoriev I.V."/>
            <person name="O'Malley M.A."/>
        </authorList>
    </citation>
    <scope>NUCLEOTIDE SEQUENCE [LARGE SCALE GENOMIC DNA]</scope>
    <source>
        <strain evidence="9">finn</strain>
    </source>
</reference>
<dbReference type="OrthoDB" id="2126250at2759"/>
<organism evidence="8 9">
    <name type="scientific">Piromyces finnis</name>
    <dbReference type="NCBI Taxonomy" id="1754191"/>
    <lineage>
        <taxon>Eukaryota</taxon>
        <taxon>Fungi</taxon>
        <taxon>Fungi incertae sedis</taxon>
        <taxon>Chytridiomycota</taxon>
        <taxon>Chytridiomycota incertae sedis</taxon>
        <taxon>Neocallimastigomycetes</taxon>
        <taxon>Neocallimastigales</taxon>
        <taxon>Neocallimastigaceae</taxon>
        <taxon>Piromyces</taxon>
    </lineage>
</organism>
<dbReference type="Pfam" id="PF02687">
    <property type="entry name" value="FtsX"/>
    <property type="match status" value="1"/>
</dbReference>
<dbReference type="AlphaFoldDB" id="A0A1Y1UDR6"/>
<evidence type="ECO:0000256" key="6">
    <source>
        <dbReference type="SAM" id="Phobius"/>
    </source>
</evidence>
<dbReference type="PANTHER" id="PTHR32522:SF3">
    <property type="entry name" value="ABC3 TRANSPORTER PERMEASE PROTEIN DOMAIN-CONTAINING PROTEIN"/>
    <property type="match status" value="1"/>
</dbReference>
<comment type="subcellular location">
    <subcellularLocation>
        <location evidence="1">Cell membrane</location>
        <topology evidence="1">Multi-pass membrane protein</topology>
    </subcellularLocation>
</comment>
<evidence type="ECO:0000256" key="3">
    <source>
        <dbReference type="ARBA" id="ARBA00022692"/>
    </source>
</evidence>
<dbReference type="Proteomes" id="UP000193719">
    <property type="component" value="Unassembled WGS sequence"/>
</dbReference>
<gene>
    <name evidence="8" type="ORF">BCR36DRAFT_417152</name>
</gene>
<dbReference type="EMBL" id="MCFH01000162">
    <property type="protein sequence ID" value="ORX36181.1"/>
    <property type="molecule type" value="Genomic_DNA"/>
</dbReference>
<comment type="caution">
    <text evidence="8">The sequence shown here is derived from an EMBL/GenBank/DDBJ whole genome shotgun (WGS) entry which is preliminary data.</text>
</comment>
<evidence type="ECO:0000256" key="2">
    <source>
        <dbReference type="ARBA" id="ARBA00022475"/>
    </source>
</evidence>
<evidence type="ECO:0000256" key="5">
    <source>
        <dbReference type="ARBA" id="ARBA00023136"/>
    </source>
</evidence>
<keyword evidence="3 6" id="KW-0812">Transmembrane</keyword>
<sequence>MEKEKKLEICKNWNYKYPSNGKILISDTLADDLKVKVNDTIILSFKDIFSISGASCKFGSTSNNYIAIIEMTTFFQDVAEIHQKIAEMRIRDNELSFAEIEAYPLMFKLQTDKKYYEDVNDVVFNLPGPRSSWYLGQSFDKIAKDVIQWSSKSHDVLKEFKENSTMASFLNLTFTIIVQGISYSLPGTALAFITAQVLIIYFQPLIETTLKHSITPILSFKAVLCGIGLGLCVPIIASYFPIRKALSSNIRDSLDRRHNLNGYIITVENKFYKTIKANKTLLCYFLPASLISMNIANVLTILFAVLLCMLFGMITLSLNLQPIVERIVLYIVFFINFWEKKGISILTKKNLLSHRLKNKKTALMFAMSITCIIFLQSVSDVELNTMEYNARAKIGADARIYIQNIYNTGSFWLQLKAAEEYLSSIPEVNDWAYLSDHFVYKNKNISDIKISNIGRVDPYRTHIRAISPNFFDVVSTSFGKTKFLYPTNEMTNQLTSIQTEQLYSYEGDNQSAPLVDMSKVMASGLSSLVSFPGMYELGKEFYTSMKDIILQYMIISYNANITKEIKKKIKSQMLTVFNMRVNVETLDDELEFTEDVRTILNYAFSVITVAFSLIAFFSLSNIMYMNIMEQKQEIGILRSLGVNRFSLIKIYIYEGFTILMSAGILGIIVGYILGITIMKQRTEFIHIPLSFSFPYILILVVVGCCIVSAILATIGPLLSLSKQSQIIKLLKE</sequence>
<accession>A0A1Y1UDR6</accession>
<feature type="transmembrane region" description="Helical" evidence="6">
    <location>
        <begin position="169"/>
        <end position="202"/>
    </location>
</feature>
<feature type="transmembrane region" description="Helical" evidence="6">
    <location>
        <begin position="281"/>
        <end position="314"/>
    </location>
</feature>
<keyword evidence="2" id="KW-1003">Cell membrane</keyword>
<dbReference type="PANTHER" id="PTHR32522">
    <property type="match status" value="1"/>
</dbReference>
<dbReference type="InterPro" id="IPR003838">
    <property type="entry name" value="ABC3_permease_C"/>
</dbReference>
<dbReference type="GO" id="GO:0005886">
    <property type="term" value="C:plasma membrane"/>
    <property type="evidence" value="ECO:0007669"/>
    <property type="project" value="UniProtKB-SubCell"/>
</dbReference>
<feature type="domain" description="ABC3 transporter permease C-terminal" evidence="7">
    <location>
        <begin position="606"/>
        <end position="724"/>
    </location>
</feature>
<keyword evidence="9" id="KW-1185">Reference proteome</keyword>
<evidence type="ECO:0000313" key="8">
    <source>
        <dbReference type="EMBL" id="ORX36181.1"/>
    </source>
</evidence>
<evidence type="ECO:0000313" key="9">
    <source>
        <dbReference type="Proteomes" id="UP000193719"/>
    </source>
</evidence>
<feature type="transmembrane region" description="Helical" evidence="6">
    <location>
        <begin position="320"/>
        <end position="339"/>
    </location>
</feature>
<keyword evidence="5 6" id="KW-0472">Membrane</keyword>
<keyword evidence="4 6" id="KW-1133">Transmembrane helix</keyword>
<reference evidence="8 9" key="2">
    <citation type="submission" date="2016-08" db="EMBL/GenBank/DDBJ databases">
        <title>Pervasive Adenine N6-methylation of Active Genes in Fungi.</title>
        <authorList>
            <consortium name="DOE Joint Genome Institute"/>
            <person name="Mondo S.J."/>
            <person name="Dannebaum R.O."/>
            <person name="Kuo R.C."/>
            <person name="Labutti K."/>
            <person name="Haridas S."/>
            <person name="Kuo A."/>
            <person name="Salamov A."/>
            <person name="Ahrendt S.R."/>
            <person name="Lipzen A."/>
            <person name="Sullivan W."/>
            <person name="Andreopoulos W.B."/>
            <person name="Clum A."/>
            <person name="Lindquist E."/>
            <person name="Daum C."/>
            <person name="Ramamoorthy G.K."/>
            <person name="Gryganskyi A."/>
            <person name="Culley D."/>
            <person name="Magnuson J.K."/>
            <person name="James T.Y."/>
            <person name="O'Malley M.A."/>
            <person name="Stajich J.E."/>
            <person name="Spatafora J.W."/>
            <person name="Visel A."/>
            <person name="Grigoriev I.V."/>
        </authorList>
    </citation>
    <scope>NUCLEOTIDE SEQUENCE [LARGE SCALE GENOMIC DNA]</scope>
    <source>
        <strain evidence="9">finn</strain>
    </source>
</reference>
<evidence type="ECO:0000259" key="7">
    <source>
        <dbReference type="Pfam" id="PF02687"/>
    </source>
</evidence>
<name>A0A1Y1UDR6_9FUNG</name>